<accession>A0A5M3X0H1</accession>
<dbReference type="Proteomes" id="UP000331127">
    <property type="component" value="Unassembled WGS sequence"/>
</dbReference>
<organism evidence="1 2">
    <name type="scientific">Acrocarpospora macrocephala</name>
    <dbReference type="NCBI Taxonomy" id="150177"/>
    <lineage>
        <taxon>Bacteria</taxon>
        <taxon>Bacillati</taxon>
        <taxon>Actinomycetota</taxon>
        <taxon>Actinomycetes</taxon>
        <taxon>Streptosporangiales</taxon>
        <taxon>Streptosporangiaceae</taxon>
        <taxon>Acrocarpospora</taxon>
    </lineage>
</organism>
<dbReference type="Gene3D" id="1.25.40.10">
    <property type="entry name" value="Tetratricopeptide repeat domain"/>
    <property type="match status" value="1"/>
</dbReference>
<sequence length="354" mass="38833">MDVQTRSEREEGLLALPDDAARLFGLLGLHPGADFSLESAAALDGGRVGPVLSLLEAFDGVGLIRRVVPGRYRIDEPLRAHASVRARRSAAQADHALVRLVSWYLHTCDWVQAVLAPCDAYDLEEEVPAGVTPKTFDQPQAALAWWEAERATIVSVVRMAAQAGLHGLAWRMSVVLRAVYTHRNAVTDWREVAAIGAASAVADGDLAGQALAAESLGDLYARTCRLREAESHYRHALELYRCLGDRFGQARSVNALGLLCTRRRHLRDACAHFEDSSLIFAELDDTAHWLAVTGTNEAEALIELDRAAEAAHILSGTVEVFDYFHDRHSQGHALFLLARAQRGSRGPDQRSRLH</sequence>
<protein>
    <recommendedName>
        <fullName evidence="3">MalT-like TPR region domain-containing protein</fullName>
    </recommendedName>
</protein>
<proteinExistence type="predicted"/>
<dbReference type="OrthoDB" id="581105at2"/>
<dbReference type="AlphaFoldDB" id="A0A5M3X0H1"/>
<keyword evidence="2" id="KW-1185">Reference proteome</keyword>
<dbReference type="SUPFAM" id="SSF48452">
    <property type="entry name" value="TPR-like"/>
    <property type="match status" value="1"/>
</dbReference>
<evidence type="ECO:0000313" key="2">
    <source>
        <dbReference type="Proteomes" id="UP000331127"/>
    </source>
</evidence>
<dbReference type="EMBL" id="BLAE01000072">
    <property type="protein sequence ID" value="GES15237.1"/>
    <property type="molecule type" value="Genomic_DNA"/>
</dbReference>
<evidence type="ECO:0008006" key="3">
    <source>
        <dbReference type="Google" id="ProtNLM"/>
    </source>
</evidence>
<comment type="caution">
    <text evidence="1">The sequence shown here is derived from an EMBL/GenBank/DDBJ whole genome shotgun (WGS) entry which is preliminary data.</text>
</comment>
<reference evidence="1 2" key="1">
    <citation type="submission" date="2019-10" db="EMBL/GenBank/DDBJ databases">
        <title>Whole genome shotgun sequence of Acrocarpospora macrocephala NBRC 16266.</title>
        <authorList>
            <person name="Ichikawa N."/>
            <person name="Kimura A."/>
            <person name="Kitahashi Y."/>
            <person name="Komaki H."/>
            <person name="Oguchi A."/>
        </authorList>
    </citation>
    <scope>NUCLEOTIDE SEQUENCE [LARGE SCALE GENOMIC DNA]</scope>
    <source>
        <strain evidence="1 2">NBRC 16266</strain>
    </source>
</reference>
<evidence type="ECO:0000313" key="1">
    <source>
        <dbReference type="EMBL" id="GES15237.1"/>
    </source>
</evidence>
<name>A0A5M3X0H1_9ACTN</name>
<gene>
    <name evidence="1" type="ORF">Amac_088340</name>
</gene>
<dbReference type="InterPro" id="IPR011990">
    <property type="entry name" value="TPR-like_helical_dom_sf"/>
</dbReference>
<dbReference type="RefSeq" id="WP_155360378.1">
    <property type="nucleotide sequence ID" value="NZ_BAAAHL010000001.1"/>
</dbReference>